<comment type="caution">
    <text evidence="3">The sequence shown here is derived from an EMBL/GenBank/DDBJ whole genome shotgun (WGS) entry which is preliminary data.</text>
</comment>
<feature type="region of interest" description="Disordered" evidence="1">
    <location>
        <begin position="1"/>
        <end position="24"/>
    </location>
</feature>
<reference evidence="3 4" key="1">
    <citation type="submission" date="2024-01" db="EMBL/GenBank/DDBJ databases">
        <title>A draft genome for the cacao thread blight pathogen Marasmiellus scandens.</title>
        <authorList>
            <person name="Baruah I.K."/>
            <person name="Leung J."/>
            <person name="Bukari Y."/>
            <person name="Amoako-Attah I."/>
            <person name="Meinhardt L.W."/>
            <person name="Bailey B.A."/>
            <person name="Cohen S.P."/>
        </authorList>
    </citation>
    <scope>NUCLEOTIDE SEQUENCE [LARGE SCALE GENOMIC DNA]</scope>
    <source>
        <strain evidence="3 4">GH-19</strain>
    </source>
</reference>
<proteinExistence type="predicted"/>
<dbReference type="Pfam" id="PF01693">
    <property type="entry name" value="Cauli_VI"/>
    <property type="match status" value="1"/>
</dbReference>
<feature type="region of interest" description="Disordered" evidence="1">
    <location>
        <begin position="58"/>
        <end position="109"/>
    </location>
</feature>
<keyword evidence="4" id="KW-1185">Reference proteome</keyword>
<sequence length="307" mass="33373">MSSIPGNFQLPPGSKLTISRPGQSNSARTYKMILDAGQVMTVEARSSDLGIPQIPTASSVVASPSTHRSTASTCSPRPLSPTKPSTKRVAVVPPGSPSTPRHAKKKAVFPSPTKFSQPIVLSEMSDLEDGGKDDSENEYWKSFGEIDENLIPVAQHPVYQYRGFARLAHPDELSWDGSRGNSSIYVITHGRRVGLFADWSVVEDLTSNVPDSFYKKCASVDEAMNLYTSSYNGVPGYKKIEVLNAKQPLENPVVDDWKKPLKGLDVDILVEDGEFRLFTVVATKNKTSISKCYGPTPSQVISPKGGN</sequence>
<evidence type="ECO:0000256" key="1">
    <source>
        <dbReference type="SAM" id="MobiDB-lite"/>
    </source>
</evidence>
<organism evidence="3 4">
    <name type="scientific">Marasmiellus scandens</name>
    <dbReference type="NCBI Taxonomy" id="2682957"/>
    <lineage>
        <taxon>Eukaryota</taxon>
        <taxon>Fungi</taxon>
        <taxon>Dikarya</taxon>
        <taxon>Basidiomycota</taxon>
        <taxon>Agaricomycotina</taxon>
        <taxon>Agaricomycetes</taxon>
        <taxon>Agaricomycetidae</taxon>
        <taxon>Agaricales</taxon>
        <taxon>Marasmiineae</taxon>
        <taxon>Omphalotaceae</taxon>
        <taxon>Marasmiellus</taxon>
    </lineage>
</organism>
<evidence type="ECO:0000313" key="4">
    <source>
        <dbReference type="Proteomes" id="UP001498398"/>
    </source>
</evidence>
<dbReference type="Proteomes" id="UP001498398">
    <property type="component" value="Unassembled WGS sequence"/>
</dbReference>
<dbReference type="InterPro" id="IPR009027">
    <property type="entry name" value="Ribosomal_bL9/RNase_H1_N"/>
</dbReference>
<evidence type="ECO:0000259" key="2">
    <source>
        <dbReference type="Pfam" id="PF01693"/>
    </source>
</evidence>
<protein>
    <recommendedName>
        <fullName evidence="2">Ribonuclease H1 N-terminal domain-containing protein</fullName>
    </recommendedName>
</protein>
<accession>A0ABR1J822</accession>
<gene>
    <name evidence="3" type="ORF">VKT23_012146</name>
</gene>
<dbReference type="SUPFAM" id="SSF55658">
    <property type="entry name" value="L9 N-domain-like"/>
    <property type="match status" value="1"/>
</dbReference>
<evidence type="ECO:0000313" key="3">
    <source>
        <dbReference type="EMBL" id="KAK7452745.1"/>
    </source>
</evidence>
<name>A0ABR1J822_9AGAR</name>
<dbReference type="EMBL" id="JBANRG010000028">
    <property type="protein sequence ID" value="KAK7452745.1"/>
    <property type="molecule type" value="Genomic_DNA"/>
</dbReference>
<feature type="compositionally biased region" description="Polar residues" evidence="1">
    <location>
        <begin position="58"/>
        <end position="75"/>
    </location>
</feature>
<dbReference type="InterPro" id="IPR011320">
    <property type="entry name" value="RNase_H1_N"/>
</dbReference>
<feature type="domain" description="Ribonuclease H1 N-terminal" evidence="2">
    <location>
        <begin position="184"/>
        <end position="224"/>
    </location>
</feature>